<dbReference type="PATRIC" id="fig|1807.14.peg.3684"/>
<evidence type="ECO:0000313" key="2">
    <source>
        <dbReference type="EMBL" id="KMO74273.1"/>
    </source>
</evidence>
<reference evidence="2 3" key="1">
    <citation type="journal article" date="2015" name="Genome Biol. Evol.">
        <title>Characterization of Three Mycobacterium spp. with Potential Use in Bioremediation by Genome Sequencing and Comparative Genomics.</title>
        <authorList>
            <person name="Das S."/>
            <person name="Pettersson B.M."/>
            <person name="Behra P.R."/>
            <person name="Ramesh M."/>
            <person name="Dasgupta S."/>
            <person name="Bhattacharya A."/>
            <person name="Kirsebom L.A."/>
        </authorList>
    </citation>
    <scope>NUCLEOTIDE SEQUENCE [LARGE SCALE GENOMIC DNA]</scope>
    <source>
        <strain evidence="2 3">DSM 44075</strain>
    </source>
</reference>
<dbReference type="Proteomes" id="UP000036313">
    <property type="component" value="Unassembled WGS sequence"/>
</dbReference>
<accession>A0A0J6VXS1</accession>
<organism evidence="2 3">
    <name type="scientific">Mycolicibacterium obuense</name>
    <dbReference type="NCBI Taxonomy" id="1807"/>
    <lineage>
        <taxon>Bacteria</taxon>
        <taxon>Bacillati</taxon>
        <taxon>Actinomycetota</taxon>
        <taxon>Actinomycetes</taxon>
        <taxon>Mycobacteriales</taxon>
        <taxon>Mycobacteriaceae</taxon>
        <taxon>Mycolicibacterium</taxon>
    </lineage>
</organism>
<feature type="region of interest" description="Disordered" evidence="1">
    <location>
        <begin position="222"/>
        <end position="266"/>
    </location>
</feature>
<gene>
    <name evidence="2" type="ORF">MOBUDSM44075_03662</name>
</gene>
<dbReference type="AlphaFoldDB" id="A0A0J6VXS1"/>
<proteinExistence type="predicted"/>
<dbReference type="EMBL" id="JYNU01000023">
    <property type="protein sequence ID" value="KMO74273.1"/>
    <property type="molecule type" value="Genomic_DNA"/>
</dbReference>
<name>A0A0J6VXS1_9MYCO</name>
<evidence type="ECO:0000313" key="3">
    <source>
        <dbReference type="Proteomes" id="UP000036313"/>
    </source>
</evidence>
<evidence type="ECO:0000256" key="1">
    <source>
        <dbReference type="SAM" id="MobiDB-lite"/>
    </source>
</evidence>
<sequence>MSRRKTTPWAAPGLPDIRRQWCNALDSLVDHQSSALAEPSEALGAAGESLQRLKRLQAKLAQTLSQMSGEADIIKGAELYWVSRDMVDVALDAADSLPEWTPAVAAPAPTGLLCWAKPAGSVPWNALSPNDPTEVSWDGVWWWSRPDGVLQIQPLSRLAKNPELLAPYGVSSPLWVTNPTLLLQPLVPRTAEVARSAEASPLVSVVGAAWLLMGQPTVASTRVLGSAPPTQTEEGSRAAADPNRVSIIELRRPMSPPGERDDSSGDRQYRHRWWVGGHWRQQACGPNHADRRPKWIAPYVKGPEGAPLKTDRVHVWRR</sequence>
<comment type="caution">
    <text evidence="2">The sequence shown here is derived from an EMBL/GenBank/DDBJ whole genome shotgun (WGS) entry which is preliminary data.</text>
</comment>
<protein>
    <submittedName>
        <fullName evidence="2">Uncharacterized protein</fullName>
    </submittedName>
</protein>